<dbReference type="RefSeq" id="WP_347721997.1">
    <property type="nucleotide sequence ID" value="NZ_CP104395.1"/>
</dbReference>
<dbReference type="InterPro" id="IPR036388">
    <property type="entry name" value="WH-like_DNA-bd_sf"/>
</dbReference>
<name>A0ABY8CGF8_9ARCH</name>
<dbReference type="GeneID" id="90589528"/>
<dbReference type="InterPro" id="IPR036390">
    <property type="entry name" value="WH_DNA-bd_sf"/>
</dbReference>
<dbReference type="Gene3D" id="1.10.10.10">
    <property type="entry name" value="Winged helix-like DNA-binding domain superfamily/Winged helix DNA-binding domain"/>
    <property type="match status" value="1"/>
</dbReference>
<sequence length="69" mass="8005">MERAEKVREKAVEIINESQKPSAVRVAQELEMTESDVHRCLNVLEKQKKVNTYTKEVLGARHRMIGVNR</sequence>
<dbReference type="SUPFAM" id="SSF46785">
    <property type="entry name" value="Winged helix' DNA-binding domain"/>
    <property type="match status" value="1"/>
</dbReference>
<dbReference type="EMBL" id="CP104395">
    <property type="protein sequence ID" value="WEL19125.1"/>
    <property type="molecule type" value="Genomic_DNA"/>
</dbReference>
<protein>
    <recommendedName>
        <fullName evidence="3">HTH iclR-type domain-containing protein</fullName>
    </recommendedName>
</protein>
<accession>A0ABY8CGF8</accession>
<keyword evidence="2" id="KW-1185">Reference proteome</keyword>
<organism evidence="1 2">
    <name type="scientific">Candidatus Nanohalococcus occultus</name>
    <dbReference type="NCBI Taxonomy" id="2978047"/>
    <lineage>
        <taxon>Archaea</taxon>
        <taxon>Candidatus Nanohalarchaeota</taxon>
        <taxon>Candidatus Nanohalarchaeota incertae sedis</taxon>
        <taxon>Candidatus Nanohalococcus</taxon>
    </lineage>
</organism>
<evidence type="ECO:0008006" key="3">
    <source>
        <dbReference type="Google" id="ProtNLM"/>
    </source>
</evidence>
<reference evidence="1 2" key="1">
    <citation type="submission" date="2022-09" db="EMBL/GenBank/DDBJ databases">
        <title>Xylan utilization by haloarchaea-nanohaloarchaea associations.</title>
        <authorList>
            <person name="Yakimov M."/>
        </authorList>
    </citation>
    <scope>NUCLEOTIDE SEQUENCE [LARGE SCALE GENOMIC DNA]</scope>
    <source>
        <strain evidence="1 2">SVXNc</strain>
    </source>
</reference>
<proteinExistence type="predicted"/>
<gene>
    <name evidence="1" type="ORF">SVXNc_0093</name>
</gene>
<evidence type="ECO:0000313" key="1">
    <source>
        <dbReference type="EMBL" id="WEL19125.1"/>
    </source>
</evidence>
<dbReference type="Proteomes" id="UP001218034">
    <property type="component" value="Chromosome"/>
</dbReference>
<evidence type="ECO:0000313" key="2">
    <source>
        <dbReference type="Proteomes" id="UP001218034"/>
    </source>
</evidence>